<dbReference type="Proteomes" id="UP000053317">
    <property type="component" value="Unassembled WGS sequence"/>
</dbReference>
<feature type="domain" description="Major facilitator superfamily (MFS) profile" evidence="4">
    <location>
        <begin position="74"/>
        <end position="267"/>
    </location>
</feature>
<keyword evidence="3" id="KW-1133">Transmembrane helix</keyword>
<comment type="caution">
    <text evidence="5">The sequence shown here is derived from an EMBL/GenBank/DDBJ whole genome shotgun (WGS) entry which is preliminary data.</text>
</comment>
<dbReference type="AlphaFoldDB" id="A0A0G2E5C7"/>
<dbReference type="InterPro" id="IPR011701">
    <property type="entry name" value="MFS"/>
</dbReference>
<feature type="transmembrane region" description="Helical" evidence="3">
    <location>
        <begin position="141"/>
        <end position="159"/>
    </location>
</feature>
<dbReference type="GO" id="GO:0022857">
    <property type="term" value="F:transmembrane transporter activity"/>
    <property type="evidence" value="ECO:0007669"/>
    <property type="project" value="InterPro"/>
</dbReference>
<sequence length="267" mass="28417">MAIGIAASGSSLGGIIYPIVFYRLLDQIDFGWSVRVVGFIALATLLVPLFCMKMRVKPPKARALVDWTLFTDGPFMVFVIGSIVGFIGLYVVLFYISAFAYEEGILNSSLSFYIIPILNASSMFGRTIPNIVADKIGPLNVITPGALVCGVLIFGMIGVHNTGGIVVIALLFGFFSGVFVALPPVCLVSLTKDKTKIGTRIGMAFGIIGFGTLAGGPGGGDLLQRYSNNVPDWTYLWIYGGVADIVACVIFLGVRLWKSGAVVKAKA</sequence>
<dbReference type="OrthoDB" id="6509908at2759"/>
<evidence type="ECO:0000256" key="2">
    <source>
        <dbReference type="ARBA" id="ARBA00006727"/>
    </source>
</evidence>
<comment type="similarity">
    <text evidence="2">Belongs to the major facilitator superfamily. Monocarboxylate porter (TC 2.A.1.13) family.</text>
</comment>
<dbReference type="PANTHER" id="PTHR11360:SF234">
    <property type="entry name" value="MFS-TYPE TRANSPORTER DBAD-RELATED"/>
    <property type="match status" value="1"/>
</dbReference>
<feature type="transmembrane region" description="Helical" evidence="3">
    <location>
        <begin position="197"/>
        <end position="216"/>
    </location>
</feature>
<comment type="subcellular location">
    <subcellularLocation>
        <location evidence="1">Membrane</location>
        <topology evidence="1">Multi-pass membrane protein</topology>
    </subcellularLocation>
</comment>
<feature type="transmembrane region" description="Helical" evidence="3">
    <location>
        <begin position="165"/>
        <end position="190"/>
    </location>
</feature>
<proteinExistence type="inferred from homology"/>
<name>A0A0G2E5C7_PHACM</name>
<feature type="transmembrane region" description="Helical" evidence="3">
    <location>
        <begin position="32"/>
        <end position="52"/>
    </location>
</feature>
<dbReference type="InterPro" id="IPR036259">
    <property type="entry name" value="MFS_trans_sf"/>
</dbReference>
<dbReference type="InterPro" id="IPR020846">
    <property type="entry name" value="MFS_dom"/>
</dbReference>
<reference evidence="5 6" key="1">
    <citation type="submission" date="2015-05" db="EMBL/GenBank/DDBJ databases">
        <title>Distinctive expansion of gene families associated with plant cell wall degradation and secondary metabolism in the genomes of grapevine trunk pathogens.</title>
        <authorList>
            <person name="Lawrence D.P."/>
            <person name="Travadon R."/>
            <person name="Rolshausen P.E."/>
            <person name="Baumgartner K."/>
        </authorList>
    </citation>
    <scope>NUCLEOTIDE SEQUENCE [LARGE SCALE GENOMIC DNA]</scope>
    <source>
        <strain evidence="5">UCRPC4</strain>
    </source>
</reference>
<organism evidence="5 6">
    <name type="scientific">Phaeomoniella chlamydospora</name>
    <name type="common">Phaeoacremonium chlamydosporum</name>
    <dbReference type="NCBI Taxonomy" id="158046"/>
    <lineage>
        <taxon>Eukaryota</taxon>
        <taxon>Fungi</taxon>
        <taxon>Dikarya</taxon>
        <taxon>Ascomycota</taxon>
        <taxon>Pezizomycotina</taxon>
        <taxon>Eurotiomycetes</taxon>
        <taxon>Chaetothyriomycetidae</taxon>
        <taxon>Phaeomoniellales</taxon>
        <taxon>Phaeomoniellaceae</taxon>
        <taxon>Phaeomoniella</taxon>
    </lineage>
</organism>
<feature type="transmembrane region" description="Helical" evidence="3">
    <location>
        <begin position="236"/>
        <end position="257"/>
    </location>
</feature>
<protein>
    <submittedName>
        <fullName evidence="5">Putative major facilitator superfamily protein</fullName>
    </submittedName>
</protein>
<dbReference type="Gene3D" id="1.20.1250.20">
    <property type="entry name" value="MFS general substrate transporter like domains"/>
    <property type="match status" value="1"/>
</dbReference>
<evidence type="ECO:0000259" key="4">
    <source>
        <dbReference type="PROSITE" id="PS50850"/>
    </source>
</evidence>
<evidence type="ECO:0000313" key="5">
    <source>
        <dbReference type="EMBL" id="KKY17531.1"/>
    </source>
</evidence>
<dbReference type="InterPro" id="IPR050327">
    <property type="entry name" value="Proton-linked_MCT"/>
</dbReference>
<evidence type="ECO:0000256" key="3">
    <source>
        <dbReference type="SAM" id="Phobius"/>
    </source>
</evidence>
<dbReference type="GO" id="GO:0016020">
    <property type="term" value="C:membrane"/>
    <property type="evidence" value="ECO:0007669"/>
    <property type="project" value="UniProtKB-SubCell"/>
</dbReference>
<dbReference type="SUPFAM" id="SSF103473">
    <property type="entry name" value="MFS general substrate transporter"/>
    <property type="match status" value="1"/>
</dbReference>
<dbReference type="Pfam" id="PF07690">
    <property type="entry name" value="MFS_1"/>
    <property type="match status" value="1"/>
</dbReference>
<dbReference type="PANTHER" id="PTHR11360">
    <property type="entry name" value="MONOCARBOXYLATE TRANSPORTER"/>
    <property type="match status" value="1"/>
</dbReference>
<evidence type="ECO:0000313" key="6">
    <source>
        <dbReference type="Proteomes" id="UP000053317"/>
    </source>
</evidence>
<keyword evidence="3" id="KW-0812">Transmembrane</keyword>
<gene>
    <name evidence="5" type="ORF">UCRPC4_g05482</name>
</gene>
<reference evidence="5 6" key="2">
    <citation type="submission" date="2015-05" db="EMBL/GenBank/DDBJ databases">
        <authorList>
            <person name="Morales-Cruz A."/>
            <person name="Amrine K.C."/>
            <person name="Cantu D."/>
        </authorList>
    </citation>
    <scope>NUCLEOTIDE SEQUENCE [LARGE SCALE GENOMIC DNA]</scope>
    <source>
        <strain evidence="5">UCRPC4</strain>
    </source>
</reference>
<dbReference type="EMBL" id="LCWF01000142">
    <property type="protein sequence ID" value="KKY17531.1"/>
    <property type="molecule type" value="Genomic_DNA"/>
</dbReference>
<feature type="transmembrane region" description="Helical" evidence="3">
    <location>
        <begin position="110"/>
        <end position="129"/>
    </location>
</feature>
<keyword evidence="3" id="KW-0472">Membrane</keyword>
<dbReference type="PROSITE" id="PS50850">
    <property type="entry name" value="MFS"/>
    <property type="match status" value="1"/>
</dbReference>
<evidence type="ECO:0000256" key="1">
    <source>
        <dbReference type="ARBA" id="ARBA00004141"/>
    </source>
</evidence>
<accession>A0A0G2E5C7</accession>
<feature type="transmembrane region" description="Helical" evidence="3">
    <location>
        <begin position="73"/>
        <end position="98"/>
    </location>
</feature>
<keyword evidence="6" id="KW-1185">Reference proteome</keyword>